<dbReference type="PANTHER" id="PTHR33627:SF1">
    <property type="entry name" value="TRANSPOSASE"/>
    <property type="match status" value="1"/>
</dbReference>
<dbReference type="InterPro" id="IPR038721">
    <property type="entry name" value="IS701-like_DDE_dom"/>
</dbReference>
<dbReference type="EMBL" id="HG916855">
    <property type="protein sequence ID" value="CDM61703.1"/>
    <property type="molecule type" value="Genomic_DNA"/>
</dbReference>
<protein>
    <submittedName>
        <fullName evidence="2">Transposase</fullName>
    </submittedName>
</protein>
<dbReference type="InterPro" id="IPR039365">
    <property type="entry name" value="IS701-like"/>
</dbReference>
<dbReference type="SUPFAM" id="SSF53098">
    <property type="entry name" value="Ribonuclease H-like"/>
    <property type="match status" value="1"/>
</dbReference>
<geneLocation type="plasmid" evidence="2 3">
    <name>pLPU83d</name>
</geneLocation>
<accession>W6RSA7</accession>
<dbReference type="NCBIfam" id="NF033540">
    <property type="entry name" value="transpos_IS701"/>
    <property type="match status" value="1"/>
</dbReference>
<reference evidence="2" key="1">
    <citation type="submission" date="2013-11" db="EMBL/GenBank/DDBJ databases">
        <title>Draft genome sequence of the broad-host-range Rhizobium sp. LPU83 strain, a member of the low-genetic diversity Oregon-like Rhizobium sp. group.</title>
        <authorList>
            <person name="Wibberg D."/>
            <person name="Puehler A."/>
            <person name="Schlueter A."/>
        </authorList>
    </citation>
    <scope>NUCLEOTIDE SEQUENCE [LARGE SCALE GENOMIC DNA]</scope>
    <source>
        <strain evidence="2">LPU83</strain>
        <plasmid evidence="2">pLPU83d</plasmid>
    </source>
</reference>
<dbReference type="Pfam" id="PF13546">
    <property type="entry name" value="DDE_5"/>
    <property type="match status" value="1"/>
</dbReference>
<dbReference type="InterPro" id="IPR012337">
    <property type="entry name" value="RNaseH-like_sf"/>
</dbReference>
<organism evidence="2 3">
    <name type="scientific">Rhizobium favelukesii</name>
    <dbReference type="NCBI Taxonomy" id="348824"/>
    <lineage>
        <taxon>Bacteria</taxon>
        <taxon>Pseudomonadati</taxon>
        <taxon>Pseudomonadota</taxon>
        <taxon>Alphaproteobacteria</taxon>
        <taxon>Hyphomicrobiales</taxon>
        <taxon>Rhizobiaceae</taxon>
        <taxon>Rhizobium/Agrobacterium group</taxon>
        <taxon>Rhizobium</taxon>
    </lineage>
</organism>
<evidence type="ECO:0000313" key="2">
    <source>
        <dbReference type="EMBL" id="CDM61703.1"/>
    </source>
</evidence>
<dbReference type="HOGENOM" id="CLU_033141_3_0_5"/>
<dbReference type="AlphaFoldDB" id="W6RSA7"/>
<keyword evidence="2" id="KW-0614">Plasmid</keyword>
<sequence>MAEQDVALTEWLKPFVEKLGHKKRRQMCPIYVSGLIGPGDRKSIEPMAERLAPDRYDRLHHFISDGIWDAGPLEAELAVQADRIVGASDAFLVIDDTALPKKGDHSVGVAPQYASMLGKRANCQTLVSLTLARDEVPVPVGLRLFLPDSWTSDQDRMAKAGVPELLRISRTKPEIALDEIDRLIAAGVRFGTVLADAGYGLSAAFRQGLSARDLTWAVGIPKHQKVYPHDVALIFPVAGHGRPRKHSIPDTLSTAAETILAASTWKTLSWRRGTKGRLVARFAAVRIRIADGSPQRILDKGQQHMPGEEAWLVGEWRSNDERKYYLSNLPTAATLKQLAAAIKARWVCEQAHQQMKEELGLDHFEGRSWQGLHRHALMTMIAYAFLQHQRLYKAKREKRNRRGPPKPTLPAIRRAVIAALSNHHPPQRCPHCRIRFQMTPKSTLLWQN</sequence>
<gene>
    <name evidence="2" type="ORF">LPU83_pLPU83d_0332</name>
</gene>
<dbReference type="Proteomes" id="UP000019443">
    <property type="component" value="Plasmid pLPU83d"/>
</dbReference>
<dbReference type="KEGG" id="rhl:LPU83_pLPU83d_0332"/>
<dbReference type="PANTHER" id="PTHR33627">
    <property type="entry name" value="TRANSPOSASE"/>
    <property type="match status" value="1"/>
</dbReference>
<dbReference type="PATRIC" id="fig|348824.6.peg.5945"/>
<evidence type="ECO:0000259" key="1">
    <source>
        <dbReference type="Pfam" id="PF13546"/>
    </source>
</evidence>
<proteinExistence type="predicted"/>
<dbReference type="RefSeq" id="WP_065814349.1">
    <property type="nucleotide sequence ID" value="NZ_HG916855.1"/>
</dbReference>
<name>W6RSA7_9HYPH</name>
<evidence type="ECO:0000313" key="3">
    <source>
        <dbReference type="Proteomes" id="UP000019443"/>
    </source>
</evidence>
<feature type="domain" description="Transposase IS701-like DDE" evidence="1">
    <location>
        <begin position="14"/>
        <end position="277"/>
    </location>
</feature>
<keyword evidence="3" id="KW-1185">Reference proteome</keyword>